<sequence length="298" mass="31691">MTAAARPNNLLLSLWFILYQVSTQVLATPHSPSVANIYARKVDPIISYSSNGSVSILDPSTEEPIPQGPGTDGSGTNFSLPAIIWLVFLLVIGAPLAVAGIRGWRCTTGVATGLAAIVCSWAAIINSVDQEGISDTLITLIVLAFGFLGLIIGVFEFARLASMSVLCILGGLAFGLRVILIKKDLLTSSLAVNWVIVAVFGAAGGLLLIWKNRAAMARQFEAHLSSACASTGTFLAFLGIDLIMNRQSGLSFGLRSLFDNNDNHLAYFLESSYDPTLSTRILLIASMGLTYANSRSNF</sequence>
<feature type="chain" id="PRO_5025670832" description="TM7S3/TM198-like domain-containing protein" evidence="6">
    <location>
        <begin position="28"/>
        <end position="298"/>
    </location>
</feature>
<name>A0A6A4IDN3_9AGAR</name>
<evidence type="ECO:0000256" key="3">
    <source>
        <dbReference type="ARBA" id="ARBA00022989"/>
    </source>
</evidence>
<dbReference type="InterPro" id="IPR025256">
    <property type="entry name" value="TM7S3/TM198-like_dom"/>
</dbReference>
<feature type="signal peptide" evidence="6">
    <location>
        <begin position="1"/>
        <end position="27"/>
    </location>
</feature>
<proteinExistence type="predicted"/>
<protein>
    <recommendedName>
        <fullName evidence="7">TM7S3/TM198-like domain-containing protein</fullName>
    </recommendedName>
</protein>
<evidence type="ECO:0000256" key="5">
    <source>
        <dbReference type="SAM" id="Phobius"/>
    </source>
</evidence>
<keyword evidence="2 5" id="KW-0812">Transmembrane</keyword>
<gene>
    <name evidence="8" type="ORF">BT96DRAFT_1099876</name>
</gene>
<evidence type="ECO:0000256" key="2">
    <source>
        <dbReference type="ARBA" id="ARBA00022692"/>
    </source>
</evidence>
<feature type="transmembrane region" description="Helical" evidence="5">
    <location>
        <begin position="106"/>
        <end position="125"/>
    </location>
</feature>
<feature type="transmembrane region" description="Helical" evidence="5">
    <location>
        <begin position="78"/>
        <end position="99"/>
    </location>
</feature>
<dbReference type="Proteomes" id="UP000799118">
    <property type="component" value="Unassembled WGS sequence"/>
</dbReference>
<feature type="transmembrane region" description="Helical" evidence="5">
    <location>
        <begin position="191"/>
        <end position="210"/>
    </location>
</feature>
<keyword evidence="3 5" id="KW-1133">Transmembrane helix</keyword>
<dbReference type="OrthoDB" id="3359595at2759"/>
<evidence type="ECO:0000256" key="4">
    <source>
        <dbReference type="ARBA" id="ARBA00023136"/>
    </source>
</evidence>
<keyword evidence="6" id="KW-0732">Signal</keyword>
<dbReference type="EMBL" id="ML769390">
    <property type="protein sequence ID" value="KAE9408706.1"/>
    <property type="molecule type" value="Genomic_DNA"/>
</dbReference>
<comment type="subcellular location">
    <subcellularLocation>
        <location evidence="1">Membrane</location>
        <topology evidence="1">Multi-pass membrane protein</topology>
    </subcellularLocation>
</comment>
<organism evidence="8 9">
    <name type="scientific">Gymnopus androsaceus JB14</name>
    <dbReference type="NCBI Taxonomy" id="1447944"/>
    <lineage>
        <taxon>Eukaryota</taxon>
        <taxon>Fungi</taxon>
        <taxon>Dikarya</taxon>
        <taxon>Basidiomycota</taxon>
        <taxon>Agaricomycotina</taxon>
        <taxon>Agaricomycetes</taxon>
        <taxon>Agaricomycetidae</taxon>
        <taxon>Agaricales</taxon>
        <taxon>Marasmiineae</taxon>
        <taxon>Omphalotaceae</taxon>
        <taxon>Gymnopus</taxon>
    </lineage>
</organism>
<evidence type="ECO:0000313" key="8">
    <source>
        <dbReference type="EMBL" id="KAE9408706.1"/>
    </source>
</evidence>
<feature type="transmembrane region" description="Helical" evidence="5">
    <location>
        <begin position="222"/>
        <end position="244"/>
    </location>
</feature>
<evidence type="ECO:0000256" key="6">
    <source>
        <dbReference type="SAM" id="SignalP"/>
    </source>
</evidence>
<dbReference type="AlphaFoldDB" id="A0A6A4IDN3"/>
<accession>A0A6A4IDN3</accession>
<feature type="domain" description="TM7S3/TM198-like" evidence="7">
    <location>
        <begin position="87"/>
        <end position="286"/>
    </location>
</feature>
<feature type="transmembrane region" description="Helical" evidence="5">
    <location>
        <begin position="137"/>
        <end position="155"/>
    </location>
</feature>
<feature type="transmembrane region" description="Helical" evidence="5">
    <location>
        <begin position="160"/>
        <end position="179"/>
    </location>
</feature>
<dbReference type="GO" id="GO:0016020">
    <property type="term" value="C:membrane"/>
    <property type="evidence" value="ECO:0007669"/>
    <property type="project" value="UniProtKB-SubCell"/>
</dbReference>
<evidence type="ECO:0000313" key="9">
    <source>
        <dbReference type="Proteomes" id="UP000799118"/>
    </source>
</evidence>
<evidence type="ECO:0000259" key="7">
    <source>
        <dbReference type="Pfam" id="PF13886"/>
    </source>
</evidence>
<keyword evidence="9" id="KW-1185">Reference proteome</keyword>
<dbReference type="Pfam" id="PF13886">
    <property type="entry name" value="TM7S3_TM198"/>
    <property type="match status" value="1"/>
</dbReference>
<reference evidence="8" key="1">
    <citation type="journal article" date="2019" name="Environ. Microbiol.">
        <title>Fungal ecological strategies reflected in gene transcription - a case study of two litter decomposers.</title>
        <authorList>
            <person name="Barbi F."/>
            <person name="Kohler A."/>
            <person name="Barry K."/>
            <person name="Baskaran P."/>
            <person name="Daum C."/>
            <person name="Fauchery L."/>
            <person name="Ihrmark K."/>
            <person name="Kuo A."/>
            <person name="LaButti K."/>
            <person name="Lipzen A."/>
            <person name="Morin E."/>
            <person name="Grigoriev I.V."/>
            <person name="Henrissat B."/>
            <person name="Lindahl B."/>
            <person name="Martin F."/>
        </authorList>
    </citation>
    <scope>NUCLEOTIDE SEQUENCE</scope>
    <source>
        <strain evidence="8">JB14</strain>
    </source>
</reference>
<evidence type="ECO:0000256" key="1">
    <source>
        <dbReference type="ARBA" id="ARBA00004141"/>
    </source>
</evidence>
<keyword evidence="4 5" id="KW-0472">Membrane</keyword>